<feature type="transmembrane region" description="Helical" evidence="2">
    <location>
        <begin position="345"/>
        <end position="371"/>
    </location>
</feature>
<protein>
    <submittedName>
        <fullName evidence="3">ABC-type transport system involved in multi-copper enzyme maturation permease subunit</fullName>
    </submittedName>
</protein>
<name>A0A841BZA4_9ACTN</name>
<dbReference type="AlphaFoldDB" id="A0A841BZA4"/>
<dbReference type="RefSeq" id="WP_184844721.1">
    <property type="nucleotide sequence ID" value="NZ_JACHMN010000003.1"/>
</dbReference>
<keyword evidence="2" id="KW-0472">Membrane</keyword>
<accession>A0A841BZA4</accession>
<keyword evidence="2" id="KW-1133">Transmembrane helix</keyword>
<evidence type="ECO:0000313" key="3">
    <source>
        <dbReference type="EMBL" id="MBB5873464.1"/>
    </source>
</evidence>
<feature type="transmembrane region" description="Helical" evidence="2">
    <location>
        <begin position="420"/>
        <end position="440"/>
    </location>
</feature>
<evidence type="ECO:0000256" key="1">
    <source>
        <dbReference type="SAM" id="MobiDB-lite"/>
    </source>
</evidence>
<evidence type="ECO:0000313" key="4">
    <source>
        <dbReference type="Proteomes" id="UP000587527"/>
    </source>
</evidence>
<feature type="transmembrane region" description="Helical" evidence="2">
    <location>
        <begin position="476"/>
        <end position="498"/>
    </location>
</feature>
<dbReference type="GO" id="GO:0140359">
    <property type="term" value="F:ABC-type transporter activity"/>
    <property type="evidence" value="ECO:0007669"/>
    <property type="project" value="InterPro"/>
</dbReference>
<dbReference type="PANTHER" id="PTHR37305">
    <property type="entry name" value="INTEGRAL MEMBRANE PROTEIN-RELATED"/>
    <property type="match status" value="1"/>
</dbReference>
<dbReference type="GO" id="GO:0005886">
    <property type="term" value="C:plasma membrane"/>
    <property type="evidence" value="ECO:0007669"/>
    <property type="project" value="UniProtKB-SubCell"/>
</dbReference>
<feature type="transmembrane region" description="Helical" evidence="2">
    <location>
        <begin position="391"/>
        <end position="413"/>
    </location>
</feature>
<dbReference type="Gene3D" id="2.60.120.200">
    <property type="match status" value="1"/>
</dbReference>
<sequence>MNLLRSEWTKLRSVPRWLITLAIAAVLTVGVSLLAAASTNSNINEHPNFVTGPLGDPVSDAFSFAHQPVTGDVTLTVHVASLTPPPAAVDRGPSPIGKRIADTPFTGAAAGIMIKDGTRTGSSYVSVMLTANNGVRMQSDFAEDIAGSTSSGSRWLRLTRTGGTVTGEESADGSTWQMIGRLTPAALPAAAQIGFFTSSAPELFTSRGMGGSSIGAHPTRSSATFDSVTTAPPTTSVWQGDRVKMAIDEPPPGNGDDPEKRGEDIDAGPPLTENAGTYTLVGTGKVGPSAPDDDVVEASLLGVIAGLMALIAVGVLFGTSEYRRGLIRTTFTATPRRGRVLAAKAVVLGGVTFVLSLAALVTSFLAAVPILQEHGMAPPAFPTPSLTDGPVLRALLLTALFMTAVTVFALALGTLLRNSAAAITITITLIVLPVIAGTALPGTSPRWLMLTTLAGGLATQRAKPSTETLATPWSLIGPWAGIGVVCAYAVIGLGIAWWRLRRRDA</sequence>
<gene>
    <name evidence="3" type="ORF">F4553_006898</name>
</gene>
<keyword evidence="4" id="KW-1185">Reference proteome</keyword>
<keyword evidence="2" id="KW-0812">Transmembrane</keyword>
<dbReference type="PANTHER" id="PTHR37305:SF1">
    <property type="entry name" value="MEMBRANE PROTEIN"/>
    <property type="match status" value="1"/>
</dbReference>
<feature type="transmembrane region" description="Helical" evidence="2">
    <location>
        <begin position="298"/>
        <end position="318"/>
    </location>
</feature>
<organism evidence="3 4">
    <name type="scientific">Allocatelliglobosispora scoriae</name>
    <dbReference type="NCBI Taxonomy" id="643052"/>
    <lineage>
        <taxon>Bacteria</taxon>
        <taxon>Bacillati</taxon>
        <taxon>Actinomycetota</taxon>
        <taxon>Actinomycetes</taxon>
        <taxon>Micromonosporales</taxon>
        <taxon>Micromonosporaceae</taxon>
        <taxon>Allocatelliglobosispora</taxon>
    </lineage>
</organism>
<evidence type="ECO:0000256" key="2">
    <source>
        <dbReference type="SAM" id="Phobius"/>
    </source>
</evidence>
<reference evidence="3 4" key="1">
    <citation type="submission" date="2020-08" db="EMBL/GenBank/DDBJ databases">
        <title>Sequencing the genomes of 1000 actinobacteria strains.</title>
        <authorList>
            <person name="Klenk H.-P."/>
        </authorList>
    </citation>
    <scope>NUCLEOTIDE SEQUENCE [LARGE SCALE GENOMIC DNA]</scope>
    <source>
        <strain evidence="3 4">DSM 45362</strain>
    </source>
</reference>
<dbReference type="EMBL" id="JACHMN010000003">
    <property type="protein sequence ID" value="MBB5873464.1"/>
    <property type="molecule type" value="Genomic_DNA"/>
</dbReference>
<feature type="region of interest" description="Disordered" evidence="1">
    <location>
        <begin position="246"/>
        <end position="274"/>
    </location>
</feature>
<proteinExistence type="predicted"/>
<dbReference type="Proteomes" id="UP000587527">
    <property type="component" value="Unassembled WGS sequence"/>
</dbReference>
<comment type="caution">
    <text evidence="3">The sequence shown here is derived from an EMBL/GenBank/DDBJ whole genome shotgun (WGS) entry which is preliminary data.</text>
</comment>